<gene>
    <name evidence="3" type="ORF">H4W80_004749</name>
</gene>
<organism evidence="3 4">
    <name type="scientific">Nonomuraea angiospora</name>
    <dbReference type="NCBI Taxonomy" id="46172"/>
    <lineage>
        <taxon>Bacteria</taxon>
        <taxon>Bacillati</taxon>
        <taxon>Actinomycetota</taxon>
        <taxon>Actinomycetes</taxon>
        <taxon>Streptosporangiales</taxon>
        <taxon>Streptosporangiaceae</taxon>
        <taxon>Nonomuraea</taxon>
    </lineage>
</organism>
<sequence length="400" mass="44264">MNEMTRLERFRSEVPQPDPDRLRANEDRLLAAIAQDARRLGQDEEGRPRRFGQDEEGRPRRFGQDAEGRPRRFGQDAEGRPRRAPFRLPRPAQGAQGRARRTASRLRRFGLVTGLAAALAAGAVVVATRRADPPAVIRTMPAAASEVLTRAAQNATRTPELHPEPGQFLVYESRTMDPATGEDRDRRPMRYLSRAVRKVWLPVDGDATGGFIEEEVLEPKPWPGWPIPPEARENLGRHGPSKLADFDDRAEFLRNDYAYVSRLPTDPRKMYEHLYTQLGNTRQDDTDAWDRVRGLLTEAYLPAAQRAALFRAAAAIPGVVTVEHAVDAAGRAGIAAARVDPVLGQRQEYIFDRETYLYLGERSVVTDAARAGAPVGTVLTSSAQLSVSVADHGPSAAARD</sequence>
<feature type="compositionally biased region" description="Basic and acidic residues" evidence="1">
    <location>
        <begin position="1"/>
        <end position="29"/>
    </location>
</feature>
<evidence type="ECO:0000256" key="1">
    <source>
        <dbReference type="SAM" id="MobiDB-lite"/>
    </source>
</evidence>
<comment type="caution">
    <text evidence="3">The sequence shown here is derived from an EMBL/GenBank/DDBJ whole genome shotgun (WGS) entry which is preliminary data.</text>
</comment>
<dbReference type="EMBL" id="JADBEK010000001">
    <property type="protein sequence ID" value="MBE1586491.1"/>
    <property type="molecule type" value="Genomic_DNA"/>
</dbReference>
<keyword evidence="2" id="KW-0812">Transmembrane</keyword>
<keyword evidence="2" id="KW-0472">Membrane</keyword>
<proteinExistence type="predicted"/>
<evidence type="ECO:0000313" key="4">
    <source>
        <dbReference type="Proteomes" id="UP000633509"/>
    </source>
</evidence>
<dbReference type="InterPro" id="IPR047789">
    <property type="entry name" value="CU044_5270-like"/>
</dbReference>
<feature type="compositionally biased region" description="Basic and acidic residues" evidence="1">
    <location>
        <begin position="36"/>
        <end position="81"/>
    </location>
</feature>
<keyword evidence="4" id="KW-1185">Reference proteome</keyword>
<name>A0ABR9M0Q8_9ACTN</name>
<dbReference type="NCBIfam" id="NF038083">
    <property type="entry name" value="CU044_5270_fam"/>
    <property type="match status" value="1"/>
</dbReference>
<protein>
    <recommendedName>
        <fullName evidence="5">CU044_5270 family protein</fullName>
    </recommendedName>
</protein>
<dbReference type="Proteomes" id="UP000633509">
    <property type="component" value="Unassembled WGS sequence"/>
</dbReference>
<feature type="transmembrane region" description="Helical" evidence="2">
    <location>
        <begin position="109"/>
        <end position="128"/>
    </location>
</feature>
<accession>A0ABR9M0Q8</accession>
<keyword evidence="2" id="KW-1133">Transmembrane helix</keyword>
<feature type="region of interest" description="Disordered" evidence="1">
    <location>
        <begin position="1"/>
        <end position="103"/>
    </location>
</feature>
<evidence type="ECO:0008006" key="5">
    <source>
        <dbReference type="Google" id="ProtNLM"/>
    </source>
</evidence>
<evidence type="ECO:0000256" key="2">
    <source>
        <dbReference type="SAM" id="Phobius"/>
    </source>
</evidence>
<feature type="compositionally biased region" description="Low complexity" evidence="1">
    <location>
        <begin position="86"/>
        <end position="97"/>
    </location>
</feature>
<reference evidence="3 4" key="1">
    <citation type="submission" date="2020-10" db="EMBL/GenBank/DDBJ databases">
        <title>Sequencing the genomes of 1000 actinobacteria strains.</title>
        <authorList>
            <person name="Klenk H.-P."/>
        </authorList>
    </citation>
    <scope>NUCLEOTIDE SEQUENCE [LARGE SCALE GENOMIC DNA]</scope>
    <source>
        <strain evidence="3 4">DSM 43173</strain>
    </source>
</reference>
<evidence type="ECO:0000313" key="3">
    <source>
        <dbReference type="EMBL" id="MBE1586491.1"/>
    </source>
</evidence>